<evidence type="ECO:0000256" key="2">
    <source>
        <dbReference type="ARBA" id="ARBA00022801"/>
    </source>
</evidence>
<dbReference type="AlphaFoldDB" id="A0A2S6CGV5"/>
<dbReference type="InterPro" id="IPR002641">
    <property type="entry name" value="PNPLA_dom"/>
</dbReference>
<dbReference type="GO" id="GO:0016020">
    <property type="term" value="C:membrane"/>
    <property type="evidence" value="ECO:0007669"/>
    <property type="project" value="UniProtKB-SubCell"/>
</dbReference>
<dbReference type="EMBL" id="PNEN01000435">
    <property type="protein sequence ID" value="PPJ58954.1"/>
    <property type="molecule type" value="Genomic_DNA"/>
</dbReference>
<dbReference type="Proteomes" id="UP000237631">
    <property type="component" value="Unassembled WGS sequence"/>
</dbReference>
<evidence type="ECO:0000256" key="6">
    <source>
        <dbReference type="RuleBase" id="RU362055"/>
    </source>
</evidence>
<dbReference type="Gene3D" id="3.40.1090.10">
    <property type="entry name" value="Cytosolic phospholipase A2 catalytic domain"/>
    <property type="match status" value="2"/>
</dbReference>
<keyword evidence="10" id="KW-1185">Reference proteome</keyword>
<dbReference type="InterPro" id="IPR016035">
    <property type="entry name" value="Acyl_Trfase/lysoPLipase"/>
</dbReference>
<evidence type="ECO:0000256" key="4">
    <source>
        <dbReference type="ARBA" id="ARBA00023098"/>
    </source>
</evidence>
<dbReference type="STRING" id="357750.A0A2S6CGV5"/>
<comment type="subcellular location">
    <subcellularLocation>
        <location evidence="6">Membrane</location>
        <topology evidence="6">Single-pass membrane protein</topology>
    </subcellularLocation>
</comment>
<feature type="short sequence motif" description="GXGXXG" evidence="5">
    <location>
        <begin position="228"/>
        <end position="233"/>
    </location>
</feature>
<evidence type="ECO:0000256" key="1">
    <source>
        <dbReference type="ARBA" id="ARBA00002682"/>
    </source>
</evidence>
<dbReference type="PANTHER" id="PTHR14226">
    <property type="entry name" value="NEUROPATHY TARGET ESTERASE/SWISS CHEESE D.MELANOGASTER"/>
    <property type="match status" value="1"/>
</dbReference>
<dbReference type="Pfam" id="PF11815">
    <property type="entry name" value="DUF3336"/>
    <property type="match status" value="1"/>
</dbReference>
<feature type="active site" description="Nucleophile" evidence="5">
    <location>
        <position position="257"/>
    </location>
</feature>
<dbReference type="InterPro" id="IPR050301">
    <property type="entry name" value="NTE"/>
</dbReference>
<keyword evidence="3 5" id="KW-0442">Lipid degradation</keyword>
<evidence type="ECO:0000256" key="7">
    <source>
        <dbReference type="SAM" id="MobiDB-lite"/>
    </source>
</evidence>
<dbReference type="Pfam" id="PF01734">
    <property type="entry name" value="Patatin"/>
    <property type="match status" value="1"/>
</dbReference>
<evidence type="ECO:0000313" key="9">
    <source>
        <dbReference type="EMBL" id="PPJ58954.1"/>
    </source>
</evidence>
<feature type="region of interest" description="Disordered" evidence="7">
    <location>
        <begin position="563"/>
        <end position="591"/>
    </location>
</feature>
<feature type="compositionally biased region" description="Basic and acidic residues" evidence="7">
    <location>
        <begin position="12"/>
        <end position="28"/>
    </location>
</feature>
<reference evidence="10" key="1">
    <citation type="journal article" date="2017" name="bioRxiv">
        <title>Conservation of a gene cluster reveals novel cercosporin biosynthetic mechanisms and extends production to the genus Colletotrichum.</title>
        <authorList>
            <person name="de Jonge R."/>
            <person name="Ebert M.K."/>
            <person name="Huitt-Roehl C.R."/>
            <person name="Pal P."/>
            <person name="Suttle J.C."/>
            <person name="Spanner R.E."/>
            <person name="Neubauer J.D."/>
            <person name="Jurick W.M.II."/>
            <person name="Stott K.A."/>
            <person name="Secor G.A."/>
            <person name="Thomma B.P.H.J."/>
            <person name="Van de Peer Y."/>
            <person name="Townsend C.A."/>
            <person name="Bolton M.D."/>
        </authorList>
    </citation>
    <scope>NUCLEOTIDE SEQUENCE [LARGE SCALE GENOMIC DNA]</scope>
    <source>
        <strain evidence="10">CBS538.71</strain>
    </source>
</reference>
<gene>
    <name evidence="9" type="ORF">CBER1_04090</name>
</gene>
<feature type="region of interest" description="Disordered" evidence="7">
    <location>
        <begin position="7"/>
        <end position="30"/>
    </location>
</feature>
<evidence type="ECO:0000313" key="10">
    <source>
        <dbReference type="Proteomes" id="UP000237631"/>
    </source>
</evidence>
<evidence type="ECO:0000256" key="5">
    <source>
        <dbReference type="PROSITE-ProRule" id="PRU01161"/>
    </source>
</evidence>
<comment type="caution">
    <text evidence="5">Lacks conserved residue(s) required for the propagation of feature annotation.</text>
</comment>
<dbReference type="PROSITE" id="PS51635">
    <property type="entry name" value="PNPLA"/>
    <property type="match status" value="1"/>
</dbReference>
<comment type="similarity">
    <text evidence="6">Belongs to the PLPL family.</text>
</comment>
<accession>A0A2S6CGV5</accession>
<feature type="domain" description="PNPLA" evidence="8">
    <location>
        <begin position="224"/>
        <end position="421"/>
    </location>
</feature>
<name>A0A2S6CGV5_9PEZI</name>
<sequence>MAWITCSASSTSEHRGDNVRKGSREKSWGRTLKGNTSQWLPPLSTATHAPFQMAEDLLDTVRSTGRPQPVFASKAEKTKTIREAQLSAATTYQEWWTRAKELDLLEGAHNWRIENEKQEEHDYDYDLVTARLKELKQALNAKDMEAVLYHIRNYLKRDLGGMCNSNLYQHCRIGTKYSIDEYTDVVSYAIEQLVDYCERDPAADVKRFNQTLKQARAAFGKTALMLSGGGTLGMCHIGVVKALMEEGLLPSIVCGASAGSIVGSVLCTHKRDVILSKLDELQSGDLKVFQSDEEMPGWIGASVNLVKGEPAFRVTNLCRVMRNLLGDITFKEAYNLTQMVLNIHVSCKDKHNVPRLLNYVTSPHVVIWTAVASSCALPFVFEAPGLKCKNPVTGVIEPWGHLNHKYIDGSIQGDLPSATLERLFNVNNFIACQVNPHVQHFLPKEQREQVQDSTLLRHMMTLSKTNLMFILDSVIEHWDPFLLKVLHSVVTQKYNGDITILPDIGWVKPLEILANPSHEFMKKATQHGERATWRMLDRIRNTVATELDLERAVNNTTAASIMKSRDYSSKRRRRASSTRSEYGLYHRRSRSGDFPNAVAVPRLVRGRTALHLPIRSMYEPTALSPAQRSSLGPGDTMLSSSDEKGSGHSSPTTSYEDEDFDDITGRSEGSRTPGDVDMEETDRQLRAFLSQPVSPSISFKSFLRSAEEEQRQQNQQPSSPDLRRALNALQMSTIHSTPNSPERKR</sequence>
<feature type="short sequence motif" description="GXSXG" evidence="5">
    <location>
        <begin position="255"/>
        <end position="259"/>
    </location>
</feature>
<dbReference type="SUPFAM" id="SSF52151">
    <property type="entry name" value="FabD/lysophospholipase-like"/>
    <property type="match status" value="1"/>
</dbReference>
<dbReference type="PANTHER" id="PTHR14226:SF10">
    <property type="entry name" value="TRIACYLGLYCEROL LIPASE 4-RELATED"/>
    <property type="match status" value="1"/>
</dbReference>
<feature type="active site" description="Proton acceptor" evidence="5">
    <location>
        <position position="408"/>
    </location>
</feature>
<comment type="caution">
    <text evidence="9">The sequence shown here is derived from an EMBL/GenBank/DDBJ whole genome shotgun (WGS) entry which is preliminary data.</text>
</comment>
<dbReference type="EC" id="3.1.1.-" evidence="6"/>
<comment type="function">
    <text evidence="1">Probable lipid hydrolase.</text>
</comment>
<dbReference type="InterPro" id="IPR021771">
    <property type="entry name" value="Triacylglycerol_lipase_N"/>
</dbReference>
<dbReference type="OrthoDB" id="10049244at2759"/>
<evidence type="ECO:0000256" key="3">
    <source>
        <dbReference type="ARBA" id="ARBA00022963"/>
    </source>
</evidence>
<feature type="compositionally biased region" description="Polar residues" evidence="7">
    <location>
        <begin position="729"/>
        <end position="745"/>
    </location>
</feature>
<feature type="region of interest" description="Disordered" evidence="7">
    <location>
        <begin position="621"/>
        <end position="745"/>
    </location>
</feature>
<comment type="function">
    <text evidence="6">Lipid hydrolase.</text>
</comment>
<dbReference type="GO" id="GO:0016042">
    <property type="term" value="P:lipid catabolic process"/>
    <property type="evidence" value="ECO:0007669"/>
    <property type="project" value="UniProtKB-UniRule"/>
</dbReference>
<keyword evidence="4 5" id="KW-0443">Lipid metabolism</keyword>
<keyword evidence="2 5" id="KW-0378">Hydrolase</keyword>
<dbReference type="GO" id="GO:0004806">
    <property type="term" value="F:triacylglycerol lipase activity"/>
    <property type="evidence" value="ECO:0007669"/>
    <property type="project" value="InterPro"/>
</dbReference>
<proteinExistence type="inferred from homology"/>
<protein>
    <recommendedName>
        <fullName evidence="6">Patatin-like phospholipase domain-containing protein</fullName>
        <ecNumber evidence="6">3.1.1.-</ecNumber>
    </recommendedName>
</protein>
<evidence type="ECO:0000259" key="8">
    <source>
        <dbReference type="PROSITE" id="PS51635"/>
    </source>
</evidence>
<organism evidence="9 10">
    <name type="scientific">Cercospora berteroae</name>
    <dbReference type="NCBI Taxonomy" id="357750"/>
    <lineage>
        <taxon>Eukaryota</taxon>
        <taxon>Fungi</taxon>
        <taxon>Dikarya</taxon>
        <taxon>Ascomycota</taxon>
        <taxon>Pezizomycotina</taxon>
        <taxon>Dothideomycetes</taxon>
        <taxon>Dothideomycetidae</taxon>
        <taxon>Mycosphaerellales</taxon>
        <taxon>Mycosphaerellaceae</taxon>
        <taxon>Cercospora</taxon>
    </lineage>
</organism>
<dbReference type="GO" id="GO:0006641">
    <property type="term" value="P:triglyceride metabolic process"/>
    <property type="evidence" value="ECO:0007669"/>
    <property type="project" value="UniProtKB-ARBA"/>
</dbReference>